<dbReference type="RefSeq" id="WP_089678559.1">
    <property type="nucleotide sequence ID" value="NZ_FNFO01000001.1"/>
</dbReference>
<dbReference type="Pfam" id="PF12706">
    <property type="entry name" value="Lactamase_B_2"/>
    <property type="match status" value="1"/>
</dbReference>
<dbReference type="InterPro" id="IPR001279">
    <property type="entry name" value="Metallo-B-lactamas"/>
</dbReference>
<dbReference type="InterPro" id="IPR036866">
    <property type="entry name" value="RibonucZ/Hydroxyglut_hydro"/>
</dbReference>
<feature type="domain" description="Metallo-beta-lactamase" evidence="3">
    <location>
        <begin position="7"/>
        <end position="190"/>
    </location>
</feature>
<evidence type="ECO:0000259" key="3">
    <source>
        <dbReference type="SMART" id="SM00849"/>
    </source>
</evidence>
<sequence length="226" mass="24753">MEVTYYGHSCFLVKTGKHQLLFDPFITPNELAKEVDVNSIKPDYVLLSHGHQDHMADAEQILKQSGATLVGQFELTAWFGNKGVEKTHPMNTGGKWDFDFGSVRLTPAVHSSSFPDGSYAGTASGFVVEAGGNTFYYAGDTDLFGDMKLIGERFKPQFAFLPIGDNFTMDAEAALVAARYVGVTKVIGMHYDTFPYIKIDKAAVQARAREEGIELLLPAVGETITL</sequence>
<organism evidence="4 5">
    <name type="scientific">Catalinimonas alkaloidigena</name>
    <dbReference type="NCBI Taxonomy" id="1075417"/>
    <lineage>
        <taxon>Bacteria</taxon>
        <taxon>Pseudomonadati</taxon>
        <taxon>Bacteroidota</taxon>
        <taxon>Cytophagia</taxon>
        <taxon>Cytophagales</taxon>
        <taxon>Catalimonadaceae</taxon>
        <taxon>Catalinimonas</taxon>
    </lineage>
</organism>
<dbReference type="Proteomes" id="UP000198510">
    <property type="component" value="Unassembled WGS sequence"/>
</dbReference>
<dbReference type="SUPFAM" id="SSF56281">
    <property type="entry name" value="Metallo-hydrolase/oxidoreductase"/>
    <property type="match status" value="1"/>
</dbReference>
<dbReference type="NCBIfam" id="NF001911">
    <property type="entry name" value="PRK00685.1"/>
    <property type="match status" value="1"/>
</dbReference>
<evidence type="ECO:0000256" key="2">
    <source>
        <dbReference type="HAMAP-Rule" id="MF_00457"/>
    </source>
</evidence>
<dbReference type="InterPro" id="IPR050114">
    <property type="entry name" value="UPF0173_UPF0282_UlaG_hydrolase"/>
</dbReference>
<dbReference type="InterPro" id="IPR022877">
    <property type="entry name" value="UPF0173"/>
</dbReference>
<dbReference type="HAMAP" id="MF_00457">
    <property type="entry name" value="UPF0173"/>
    <property type="match status" value="1"/>
</dbReference>
<proteinExistence type="inferred from homology"/>
<dbReference type="PANTHER" id="PTHR43546:SF3">
    <property type="entry name" value="UPF0173 METAL-DEPENDENT HYDROLASE MJ1163"/>
    <property type="match status" value="1"/>
</dbReference>
<dbReference type="OrthoDB" id="9789133at2"/>
<dbReference type="GO" id="GO:0016787">
    <property type="term" value="F:hydrolase activity"/>
    <property type="evidence" value="ECO:0007669"/>
    <property type="project" value="UniProtKB-UniRule"/>
</dbReference>
<protein>
    <recommendedName>
        <fullName evidence="2">UPF0173 metal-dependent hydrolase SAMN05421823_101485</fullName>
    </recommendedName>
</protein>
<dbReference type="AlphaFoldDB" id="A0A1G8XV68"/>
<keyword evidence="5" id="KW-1185">Reference proteome</keyword>
<gene>
    <name evidence="4" type="ORF">SAMN05421823_101485</name>
</gene>
<accession>A0A1G8XV68</accession>
<name>A0A1G8XV68_9BACT</name>
<dbReference type="STRING" id="1075417.SAMN05421823_101485"/>
<keyword evidence="1 2" id="KW-0378">Hydrolase</keyword>
<dbReference type="Gene3D" id="3.60.15.10">
    <property type="entry name" value="Ribonuclease Z/Hydroxyacylglutathione hydrolase-like"/>
    <property type="match status" value="1"/>
</dbReference>
<comment type="similarity">
    <text evidence="2">Belongs to the UPF0173 family.</text>
</comment>
<reference evidence="4 5" key="1">
    <citation type="submission" date="2016-10" db="EMBL/GenBank/DDBJ databases">
        <authorList>
            <person name="de Groot N.N."/>
        </authorList>
    </citation>
    <scope>NUCLEOTIDE SEQUENCE [LARGE SCALE GENOMIC DNA]</scope>
    <source>
        <strain evidence="4 5">DSM 25186</strain>
    </source>
</reference>
<dbReference type="SMART" id="SM00849">
    <property type="entry name" value="Lactamase_B"/>
    <property type="match status" value="1"/>
</dbReference>
<evidence type="ECO:0000313" key="5">
    <source>
        <dbReference type="Proteomes" id="UP000198510"/>
    </source>
</evidence>
<dbReference type="PANTHER" id="PTHR43546">
    <property type="entry name" value="UPF0173 METAL-DEPENDENT HYDROLASE MJ1163-RELATED"/>
    <property type="match status" value="1"/>
</dbReference>
<evidence type="ECO:0000256" key="1">
    <source>
        <dbReference type="ARBA" id="ARBA00022801"/>
    </source>
</evidence>
<evidence type="ECO:0000313" key="4">
    <source>
        <dbReference type="EMBL" id="SDJ94403.1"/>
    </source>
</evidence>
<dbReference type="EMBL" id="FNFO01000001">
    <property type="protein sequence ID" value="SDJ94403.1"/>
    <property type="molecule type" value="Genomic_DNA"/>
</dbReference>